<dbReference type="InterPro" id="IPR008567">
    <property type="entry name" value="BKACE"/>
</dbReference>
<dbReference type="EMBL" id="AP024086">
    <property type="protein sequence ID" value="BCL63234.1"/>
    <property type="molecule type" value="Genomic_DNA"/>
</dbReference>
<dbReference type="Pfam" id="PF05853">
    <property type="entry name" value="BKACE"/>
    <property type="match status" value="1"/>
</dbReference>
<dbReference type="GO" id="GO:0043720">
    <property type="term" value="F:3-keto-5-aminohexanoate cleavage activity"/>
    <property type="evidence" value="ECO:0007669"/>
    <property type="project" value="InterPro"/>
</dbReference>
<accession>A0A8D5FX42</accession>
<reference evidence="5" key="1">
    <citation type="submission" date="2020-09" db="EMBL/GenBank/DDBJ databases">
        <title>Desulfogranum mesoprofundum gen. nov., sp. nov., a novel mesophilic, sulfate-reducing chemolithoautotroph isolated from a deep-sea hydrothermal vent chimney in the Suiyo Seamount.</title>
        <authorList>
            <person name="Hashimoto Y."/>
            <person name="Nakagawa S."/>
        </authorList>
    </citation>
    <scope>NUCLEOTIDE SEQUENCE</scope>
    <source>
        <strain evidence="5">KT2</strain>
    </source>
</reference>
<evidence type="ECO:0000313" key="5">
    <source>
        <dbReference type="EMBL" id="BCL63234.1"/>
    </source>
</evidence>
<keyword evidence="3" id="KW-0479">Metal-binding</keyword>
<dbReference type="PANTHER" id="PTHR37418:SF2">
    <property type="entry name" value="3-KETO-5-AMINOHEXANOATE CLEAVAGE ENZYME"/>
    <property type="match status" value="1"/>
</dbReference>
<evidence type="ECO:0000256" key="1">
    <source>
        <dbReference type="ARBA" id="ARBA00001947"/>
    </source>
</evidence>
<evidence type="ECO:0000256" key="3">
    <source>
        <dbReference type="ARBA" id="ARBA00022723"/>
    </source>
</evidence>
<evidence type="ECO:0000256" key="4">
    <source>
        <dbReference type="ARBA" id="ARBA00022833"/>
    </source>
</evidence>
<dbReference type="Proteomes" id="UP000826725">
    <property type="component" value="Chromosome"/>
</dbReference>
<keyword evidence="2" id="KW-0808">Transferase</keyword>
<organism evidence="5 6">
    <name type="scientific">Desulfomarina profundi</name>
    <dbReference type="NCBI Taxonomy" id="2772557"/>
    <lineage>
        <taxon>Bacteria</taxon>
        <taxon>Pseudomonadati</taxon>
        <taxon>Thermodesulfobacteriota</taxon>
        <taxon>Desulfobulbia</taxon>
        <taxon>Desulfobulbales</taxon>
        <taxon>Desulfobulbaceae</taxon>
        <taxon>Desulfomarina</taxon>
    </lineage>
</organism>
<comment type="cofactor">
    <cofactor evidence="1">
        <name>Zn(2+)</name>
        <dbReference type="ChEBI" id="CHEBI:29105"/>
    </cofactor>
</comment>
<name>A0A8D5FX42_9BACT</name>
<dbReference type="KEGG" id="dbk:DGMP_39270"/>
<proteinExistence type="predicted"/>
<keyword evidence="6" id="KW-1185">Reference proteome</keyword>
<dbReference type="PANTHER" id="PTHR37418">
    <property type="entry name" value="3-KETO-5-AMINOHEXANOATE CLEAVAGE ENZYME-RELATED"/>
    <property type="match status" value="1"/>
</dbReference>
<dbReference type="GO" id="GO:0046872">
    <property type="term" value="F:metal ion binding"/>
    <property type="evidence" value="ECO:0007669"/>
    <property type="project" value="UniProtKB-KW"/>
</dbReference>
<dbReference type="RefSeq" id="WP_228855507.1">
    <property type="nucleotide sequence ID" value="NZ_AP024086.1"/>
</dbReference>
<protein>
    <submittedName>
        <fullName evidence="5">3-keto-5-aminohexanoate cleavage enzyme</fullName>
    </submittedName>
</protein>
<evidence type="ECO:0000313" key="6">
    <source>
        <dbReference type="Proteomes" id="UP000826725"/>
    </source>
</evidence>
<evidence type="ECO:0000256" key="2">
    <source>
        <dbReference type="ARBA" id="ARBA00022679"/>
    </source>
</evidence>
<gene>
    <name evidence="5" type="ORF">DGMP_39270</name>
</gene>
<sequence>MERLLIGVAPNGARRTRQDHGALPLTPLELARTAAACAEAGAAMFHLHVRDKRGRHSLDPELYRRAMTEVEAAVGEAMVIQVSSEAAGIYGPDEQIELMGRLAPRCISIGLCEFLGDCRYVDRAKDFLYSLFLNGTGIQFILYSPHEVSLYEDFSRQGVLPGENHFLLFVVGSYQGGEDTAYSLEQYLAALRGKNSWMACGFGINEHRVIKEAMKLGGHVRIGFENNLHRPDGSVAKNNEELVQMAVEVAAAMDRKPADGDFARSLFQTGLSAEGPHGDR</sequence>
<dbReference type="AlphaFoldDB" id="A0A8D5FX42"/>
<keyword evidence="4" id="KW-0862">Zinc</keyword>